<evidence type="ECO:0000313" key="1">
    <source>
        <dbReference type="EMBL" id="KAF9535912.1"/>
    </source>
</evidence>
<proteinExistence type="predicted"/>
<keyword evidence="2" id="KW-1185">Reference proteome</keyword>
<sequence length="72" mass="8035">MTLDYRLSSVVIGMERLLAVKVSAEILEAAIKKVVGQWSLQGKVIGLTSDQGSNIKKCLRDQEKRLDAHWIP</sequence>
<organism evidence="1 2">
    <name type="scientific">Mortierella hygrophila</name>
    <dbReference type="NCBI Taxonomy" id="979708"/>
    <lineage>
        <taxon>Eukaryota</taxon>
        <taxon>Fungi</taxon>
        <taxon>Fungi incertae sedis</taxon>
        <taxon>Mucoromycota</taxon>
        <taxon>Mortierellomycotina</taxon>
        <taxon>Mortierellomycetes</taxon>
        <taxon>Mortierellales</taxon>
        <taxon>Mortierellaceae</taxon>
        <taxon>Mortierella</taxon>
    </lineage>
</organism>
<dbReference type="Proteomes" id="UP000723463">
    <property type="component" value="Unassembled WGS sequence"/>
</dbReference>
<reference evidence="1" key="1">
    <citation type="journal article" date="2020" name="Fungal Divers.">
        <title>Resolving the Mortierellaceae phylogeny through synthesis of multi-gene phylogenetics and phylogenomics.</title>
        <authorList>
            <person name="Vandepol N."/>
            <person name="Liber J."/>
            <person name="Desiro A."/>
            <person name="Na H."/>
            <person name="Kennedy M."/>
            <person name="Barry K."/>
            <person name="Grigoriev I.V."/>
            <person name="Miller A.N."/>
            <person name="O'Donnell K."/>
            <person name="Stajich J.E."/>
            <person name="Bonito G."/>
        </authorList>
    </citation>
    <scope>NUCLEOTIDE SEQUENCE</scope>
    <source>
        <strain evidence="1">NRRL 2591</strain>
    </source>
</reference>
<dbReference type="EMBL" id="JAAAXW010001274">
    <property type="protein sequence ID" value="KAF9535912.1"/>
    <property type="molecule type" value="Genomic_DNA"/>
</dbReference>
<feature type="non-terminal residue" evidence="1">
    <location>
        <position position="1"/>
    </location>
</feature>
<accession>A0A9P6JX26</accession>
<protein>
    <submittedName>
        <fullName evidence="1">Uncharacterized protein</fullName>
    </submittedName>
</protein>
<dbReference type="AlphaFoldDB" id="A0A9P6JX26"/>
<comment type="caution">
    <text evidence="1">The sequence shown here is derived from an EMBL/GenBank/DDBJ whole genome shotgun (WGS) entry which is preliminary data.</text>
</comment>
<name>A0A9P6JX26_9FUNG</name>
<gene>
    <name evidence="1" type="ORF">EC957_001486</name>
</gene>
<evidence type="ECO:0000313" key="2">
    <source>
        <dbReference type="Proteomes" id="UP000723463"/>
    </source>
</evidence>